<evidence type="ECO:0000259" key="3">
    <source>
        <dbReference type="PROSITE" id="PS50948"/>
    </source>
</evidence>
<feature type="domain" description="Apple" evidence="3">
    <location>
        <begin position="147"/>
        <end position="230"/>
    </location>
</feature>
<organism evidence="5 6">
    <name type="scientific">Meganyctiphanes norvegica</name>
    <name type="common">Northern krill</name>
    <name type="synonym">Thysanopoda norvegica</name>
    <dbReference type="NCBI Taxonomy" id="48144"/>
    <lineage>
        <taxon>Eukaryota</taxon>
        <taxon>Metazoa</taxon>
        <taxon>Ecdysozoa</taxon>
        <taxon>Arthropoda</taxon>
        <taxon>Crustacea</taxon>
        <taxon>Multicrustacea</taxon>
        <taxon>Malacostraca</taxon>
        <taxon>Eumalacostraca</taxon>
        <taxon>Eucarida</taxon>
        <taxon>Euphausiacea</taxon>
        <taxon>Euphausiidae</taxon>
        <taxon>Meganyctiphanes</taxon>
    </lineage>
</organism>
<reference evidence="5 6" key="1">
    <citation type="submission" date="2024-05" db="EMBL/GenBank/DDBJ databases">
        <authorList>
            <person name="Wallberg A."/>
        </authorList>
    </citation>
    <scope>NUCLEOTIDE SEQUENCE [LARGE SCALE GENOMIC DNA]</scope>
</reference>
<dbReference type="PROSITE" id="PS51034">
    <property type="entry name" value="ZP_2"/>
    <property type="match status" value="1"/>
</dbReference>
<keyword evidence="1" id="KW-0812">Transmembrane</keyword>
<evidence type="ECO:0000313" key="6">
    <source>
        <dbReference type="Proteomes" id="UP001497623"/>
    </source>
</evidence>
<dbReference type="Gene3D" id="3.50.4.10">
    <property type="entry name" value="Hepatocyte Growth Factor"/>
    <property type="match status" value="2"/>
</dbReference>
<gene>
    <name evidence="5" type="ORF">MNOR_LOCUS29849</name>
</gene>
<dbReference type="PANTHER" id="PTHR47327">
    <property type="entry name" value="FI18240P1-RELATED"/>
    <property type="match status" value="1"/>
</dbReference>
<name>A0AAV2RZ77_MEGNR</name>
<evidence type="ECO:0000256" key="2">
    <source>
        <dbReference type="SAM" id="SignalP"/>
    </source>
</evidence>
<feature type="transmembrane region" description="Helical" evidence="1">
    <location>
        <begin position="693"/>
        <end position="717"/>
    </location>
</feature>
<dbReference type="InterPro" id="IPR052774">
    <property type="entry name" value="Celegans_DevNeuronal_Protein"/>
</dbReference>
<dbReference type="SMART" id="SM00473">
    <property type="entry name" value="PAN_AP"/>
    <property type="match status" value="3"/>
</dbReference>
<dbReference type="Pfam" id="PF00024">
    <property type="entry name" value="PAN_1"/>
    <property type="match status" value="3"/>
</dbReference>
<feature type="domain" description="Apple" evidence="3">
    <location>
        <begin position="56"/>
        <end position="140"/>
    </location>
</feature>
<dbReference type="SMART" id="SM00241">
    <property type="entry name" value="ZP"/>
    <property type="match status" value="1"/>
</dbReference>
<keyword evidence="2" id="KW-0732">Signal</keyword>
<dbReference type="SUPFAM" id="SSF57414">
    <property type="entry name" value="Hairpin loop containing domain-like"/>
    <property type="match status" value="2"/>
</dbReference>
<keyword evidence="1" id="KW-0472">Membrane</keyword>
<feature type="domain" description="Apple" evidence="3">
    <location>
        <begin position="238"/>
        <end position="319"/>
    </location>
</feature>
<dbReference type="Pfam" id="PF25057">
    <property type="entry name" value="CUT_N"/>
    <property type="match status" value="1"/>
</dbReference>
<keyword evidence="6" id="KW-1185">Reference proteome</keyword>
<evidence type="ECO:0000313" key="5">
    <source>
        <dbReference type="EMBL" id="CAL4146309.1"/>
    </source>
</evidence>
<dbReference type="AlphaFoldDB" id="A0AAV2RZ77"/>
<proteinExistence type="predicted"/>
<dbReference type="InterPro" id="IPR001507">
    <property type="entry name" value="ZP_dom"/>
</dbReference>
<comment type="caution">
    <text evidence="5">The sequence shown here is derived from an EMBL/GenBank/DDBJ whole genome shotgun (WGS) entry which is preliminary data.</text>
</comment>
<feature type="domain" description="ZP" evidence="4">
    <location>
        <begin position="325"/>
        <end position="566"/>
    </location>
</feature>
<dbReference type="InterPro" id="IPR056953">
    <property type="entry name" value="CUT_N"/>
</dbReference>
<accession>A0AAV2RZ77</accession>
<sequence>MFVVLKMLPFRISPYALVAAVALGLSLAQAQETDEPITPPSFDLDFESVDSNLQGCPQDKLSFELVTGFVYSAPADMLDSQPGTLMLTDCIDMCRRNRSCQAVNYETGLCVLFSSNADQYPGALTTSQFPVFTLYVQKNCFRSTHDCDRAWSFERVMGYELDGFTKKRQRVATREDCQELCLNEKSFPCRSANFNNQTGDCKISDMDRHTVVGSGAFKPAANTEFLEANCVDDPVKLCEFQKMDGRILKTVDSVFQDVETLDDCKKLCLTAPFRCHSFDFEDTGDNVCRLSHHAAATLTHIEEPYLDIDGSSTYELSSCYNVTIDCRSGDMIARIKTSKIFNGKIYAKGSPNTCVNDIQSSLEFEIQMSYNDVDCNVKRVNASRYSTDVVIQHHDMIVTSADLGLSVHCQYDLSNKSVSNRVDLTVTGEPDTTLEEGAVVDSPNVIMRVADRTGEDIEDASVGDMLQLRFEIVDRNSPYEIFVRDLVAMDGGDGNQITLLDSRGCPTEMSIMRALLKIEGSNGKVLGASFDAFKFPTSDIVQFRALVTPCLPSCEPVICDVMDFGGQVRQQESYGRKKRSFFSHFIHTSSNEHNNVSVWEEEITMIGNNTLDIESHEIQLQSHSKRSKRAADIPEELLMVQTIKIKDKFGFRKQTQNRENAINRDIFNTETNTVSGGEEMVLTEAVSGVCINMVGLILACSVFLIAQLVIIVAWTAVWHRRRRNKLEEPLSPATTTESLRQLYDSGYPRRI</sequence>
<dbReference type="Proteomes" id="UP001497623">
    <property type="component" value="Unassembled WGS sequence"/>
</dbReference>
<dbReference type="PROSITE" id="PS50948">
    <property type="entry name" value="PAN"/>
    <property type="match status" value="3"/>
</dbReference>
<protein>
    <submittedName>
        <fullName evidence="5">Uncharacterized protein</fullName>
    </submittedName>
</protein>
<feature type="signal peptide" evidence="2">
    <location>
        <begin position="1"/>
        <end position="30"/>
    </location>
</feature>
<dbReference type="InterPro" id="IPR003609">
    <property type="entry name" value="Pan_app"/>
</dbReference>
<dbReference type="GO" id="GO:0009653">
    <property type="term" value="P:anatomical structure morphogenesis"/>
    <property type="evidence" value="ECO:0007669"/>
    <property type="project" value="TreeGrafter"/>
</dbReference>
<evidence type="ECO:0000259" key="4">
    <source>
        <dbReference type="PROSITE" id="PS51034"/>
    </source>
</evidence>
<dbReference type="CDD" id="cd01099">
    <property type="entry name" value="PAN_AP_HGF"/>
    <property type="match status" value="1"/>
</dbReference>
<dbReference type="EMBL" id="CAXKWB010035340">
    <property type="protein sequence ID" value="CAL4146309.1"/>
    <property type="molecule type" value="Genomic_DNA"/>
</dbReference>
<keyword evidence="1" id="KW-1133">Transmembrane helix</keyword>
<dbReference type="PANTHER" id="PTHR47327:SF2">
    <property type="entry name" value="FI18240P1-RELATED"/>
    <property type="match status" value="1"/>
</dbReference>
<evidence type="ECO:0000256" key="1">
    <source>
        <dbReference type="SAM" id="Phobius"/>
    </source>
</evidence>
<feature type="chain" id="PRO_5043539502" evidence="2">
    <location>
        <begin position="31"/>
        <end position="751"/>
    </location>
</feature>